<evidence type="ECO:0000259" key="18">
    <source>
        <dbReference type="Pfam" id="PF16916"/>
    </source>
</evidence>
<dbReference type="Proteomes" id="UP000632498">
    <property type="component" value="Unassembled WGS sequence"/>
</dbReference>
<keyword evidence="6 16" id="KW-0812">Transmembrane</keyword>
<accession>A0A917BW15</accession>
<evidence type="ECO:0000256" key="1">
    <source>
        <dbReference type="ARBA" id="ARBA00004651"/>
    </source>
</evidence>
<gene>
    <name evidence="19" type="ORF">GCM10011332_12810</name>
</gene>
<dbReference type="InterPro" id="IPR002524">
    <property type="entry name" value="Cation_efflux"/>
</dbReference>
<feature type="transmembrane region" description="Helical" evidence="16">
    <location>
        <begin position="156"/>
        <end position="175"/>
    </location>
</feature>
<evidence type="ECO:0000256" key="10">
    <source>
        <dbReference type="ARBA" id="ARBA00035584"/>
    </source>
</evidence>
<keyword evidence="9 16" id="KW-0472">Membrane</keyword>
<dbReference type="Pfam" id="PF16916">
    <property type="entry name" value="ZT_dimer"/>
    <property type="match status" value="1"/>
</dbReference>
<dbReference type="FunFam" id="3.30.70.1350:FF:000002">
    <property type="entry name" value="Ferrous-iron efflux pump FieF"/>
    <property type="match status" value="1"/>
</dbReference>
<dbReference type="Gene3D" id="3.30.70.1350">
    <property type="entry name" value="Cation efflux protein, cytoplasmic domain"/>
    <property type="match status" value="1"/>
</dbReference>
<evidence type="ECO:0000256" key="11">
    <source>
        <dbReference type="ARBA" id="ARBA00047695"/>
    </source>
</evidence>
<feature type="domain" description="Cation efflux protein cytoplasmic" evidence="18">
    <location>
        <begin position="217"/>
        <end position="293"/>
    </location>
</feature>
<dbReference type="InterPro" id="IPR036837">
    <property type="entry name" value="Cation_efflux_CTD_sf"/>
</dbReference>
<reference evidence="19" key="2">
    <citation type="submission" date="2020-09" db="EMBL/GenBank/DDBJ databases">
        <authorList>
            <person name="Sun Q."/>
            <person name="Zhou Y."/>
        </authorList>
    </citation>
    <scope>NUCLEOTIDE SEQUENCE</scope>
    <source>
        <strain evidence="19">CGMCC 1.15254</strain>
    </source>
</reference>
<comment type="catalytic activity">
    <reaction evidence="12">
        <text>Cd(2+)(in) + H(+)(out) = Cd(2+)(out) + H(+)(in)</text>
        <dbReference type="Rhea" id="RHEA:28739"/>
        <dbReference type="ChEBI" id="CHEBI:15378"/>
        <dbReference type="ChEBI" id="CHEBI:48775"/>
    </reaction>
</comment>
<evidence type="ECO:0000256" key="6">
    <source>
        <dbReference type="ARBA" id="ARBA00022692"/>
    </source>
</evidence>
<dbReference type="GO" id="GO:0005886">
    <property type="term" value="C:plasma membrane"/>
    <property type="evidence" value="ECO:0007669"/>
    <property type="project" value="UniProtKB-SubCell"/>
</dbReference>
<comment type="catalytic activity">
    <reaction evidence="11">
        <text>Zn(2+)(in) + H(+)(out) = Zn(2+)(out) + H(+)(in)</text>
        <dbReference type="Rhea" id="RHEA:28839"/>
        <dbReference type="ChEBI" id="CHEBI:15378"/>
        <dbReference type="ChEBI" id="CHEBI:29105"/>
    </reaction>
</comment>
<keyword evidence="7" id="KW-0864">Zinc transport</keyword>
<evidence type="ECO:0000256" key="9">
    <source>
        <dbReference type="ARBA" id="ARBA00023136"/>
    </source>
</evidence>
<dbReference type="AlphaFoldDB" id="A0A917BW15"/>
<evidence type="ECO:0000256" key="12">
    <source>
        <dbReference type="ARBA" id="ARBA00050984"/>
    </source>
</evidence>
<keyword evidence="8 16" id="KW-1133">Transmembrane helix</keyword>
<dbReference type="Pfam" id="PF01545">
    <property type="entry name" value="Cation_efflux"/>
    <property type="match status" value="1"/>
</dbReference>
<sequence>MNISLEELNKPHLMRLATYASVAVASILIGVKLYAWLATDSVSLLSTLIDSVLDVGASLVNLIAVHYALQPADREHRFGHGKAEPLAGLMQSGFIFASALFLTVETGRRFIQPRAIENSDMGIMVMVLSIILTIGLVSFQRYVVRKTRSVAVSADSLHYMTDILVNAGVILALLVSAYTGWLWFDPLIAGVIAAYILWSVREIAMDAFDLLMDREFPDEERKEIAKCVRAHARVSGMHDLRTRSSGPQQFIQLHLELDGDMALRDCHEIADEVAASLRILYPDAEILIHQDPHDIEEDTPNFAP</sequence>
<dbReference type="Gene3D" id="1.20.1510.10">
    <property type="entry name" value="Cation efflux protein transmembrane domain"/>
    <property type="match status" value="1"/>
</dbReference>
<comment type="similarity">
    <text evidence="2">Belongs to the cation diffusion facilitator (CDF) transporter (TC 2.A.4) family. FieF subfamily.</text>
</comment>
<keyword evidence="7" id="KW-0862">Zinc</keyword>
<evidence type="ECO:0000256" key="13">
    <source>
        <dbReference type="ARBA" id="ARBA00062926"/>
    </source>
</evidence>
<dbReference type="GO" id="GO:0015086">
    <property type="term" value="F:cadmium ion transmembrane transporter activity"/>
    <property type="evidence" value="ECO:0007669"/>
    <property type="project" value="TreeGrafter"/>
</dbReference>
<evidence type="ECO:0000256" key="8">
    <source>
        <dbReference type="ARBA" id="ARBA00022989"/>
    </source>
</evidence>
<keyword evidence="7" id="KW-0406">Ion transport</keyword>
<evidence type="ECO:0000256" key="14">
    <source>
        <dbReference type="ARBA" id="ARBA00068882"/>
    </source>
</evidence>
<dbReference type="PANTHER" id="PTHR43840">
    <property type="entry name" value="MITOCHONDRIAL METAL TRANSPORTER 1-RELATED"/>
    <property type="match status" value="1"/>
</dbReference>
<comment type="caution">
    <text evidence="19">The sequence shown here is derived from an EMBL/GenBank/DDBJ whole genome shotgun (WGS) entry which is preliminary data.</text>
</comment>
<dbReference type="FunFam" id="1.20.1510.10:FF:000001">
    <property type="entry name" value="Ferrous-iron efflux pump FieF"/>
    <property type="match status" value="1"/>
</dbReference>
<comment type="subcellular location">
    <subcellularLocation>
        <location evidence="1">Cell membrane</location>
        <topology evidence="1">Multi-pass membrane protein</topology>
    </subcellularLocation>
</comment>
<comment type="catalytic activity">
    <reaction evidence="10">
        <text>Fe(2+)(in) + H(+)(out) = Fe(2+)(out) + H(+)(in)</text>
        <dbReference type="Rhea" id="RHEA:29439"/>
        <dbReference type="ChEBI" id="CHEBI:15378"/>
        <dbReference type="ChEBI" id="CHEBI:29033"/>
    </reaction>
</comment>
<keyword evidence="4" id="KW-1003">Cell membrane</keyword>
<evidence type="ECO:0000256" key="16">
    <source>
        <dbReference type="SAM" id="Phobius"/>
    </source>
</evidence>
<dbReference type="GO" id="GO:0015341">
    <property type="term" value="F:zinc efflux antiporter activity"/>
    <property type="evidence" value="ECO:0007669"/>
    <property type="project" value="TreeGrafter"/>
</dbReference>
<evidence type="ECO:0000256" key="4">
    <source>
        <dbReference type="ARBA" id="ARBA00022475"/>
    </source>
</evidence>
<dbReference type="NCBIfam" id="TIGR01297">
    <property type="entry name" value="CDF"/>
    <property type="match status" value="1"/>
</dbReference>
<name>A0A917BW15_9PROT</name>
<feature type="transmembrane region" description="Helical" evidence="16">
    <location>
        <begin position="123"/>
        <end position="144"/>
    </location>
</feature>
<feature type="transmembrane region" description="Helical" evidence="16">
    <location>
        <begin position="86"/>
        <end position="103"/>
    </location>
</feature>
<keyword evidence="20" id="KW-1185">Reference proteome</keyword>
<feature type="transmembrane region" description="Helical" evidence="16">
    <location>
        <begin position="181"/>
        <end position="198"/>
    </location>
</feature>
<dbReference type="GO" id="GO:0006882">
    <property type="term" value="P:intracellular zinc ion homeostasis"/>
    <property type="evidence" value="ECO:0007669"/>
    <property type="project" value="TreeGrafter"/>
</dbReference>
<evidence type="ECO:0000256" key="3">
    <source>
        <dbReference type="ARBA" id="ARBA00022448"/>
    </source>
</evidence>
<reference evidence="19" key="1">
    <citation type="journal article" date="2014" name="Int. J. Syst. Evol. Microbiol.">
        <title>Complete genome sequence of Corynebacterium casei LMG S-19264T (=DSM 44701T), isolated from a smear-ripened cheese.</title>
        <authorList>
            <consortium name="US DOE Joint Genome Institute (JGI-PGF)"/>
            <person name="Walter F."/>
            <person name="Albersmeier A."/>
            <person name="Kalinowski J."/>
            <person name="Ruckert C."/>
        </authorList>
    </citation>
    <scope>NUCLEOTIDE SEQUENCE</scope>
    <source>
        <strain evidence="19">CGMCC 1.15254</strain>
    </source>
</reference>
<protein>
    <recommendedName>
        <fullName evidence="15">Cation-efflux pump FieF</fullName>
    </recommendedName>
    <alternativeName>
        <fullName evidence="14">Protein p34</fullName>
    </alternativeName>
</protein>
<dbReference type="InterPro" id="IPR058533">
    <property type="entry name" value="Cation_efflux_TM"/>
</dbReference>
<dbReference type="RefSeq" id="WP_229734255.1">
    <property type="nucleotide sequence ID" value="NZ_BMHV01000007.1"/>
</dbReference>
<dbReference type="GO" id="GO:0015093">
    <property type="term" value="F:ferrous iron transmembrane transporter activity"/>
    <property type="evidence" value="ECO:0007669"/>
    <property type="project" value="TreeGrafter"/>
</dbReference>
<evidence type="ECO:0000256" key="7">
    <source>
        <dbReference type="ARBA" id="ARBA00022906"/>
    </source>
</evidence>
<dbReference type="SUPFAM" id="SSF161111">
    <property type="entry name" value="Cation efflux protein transmembrane domain-like"/>
    <property type="match status" value="1"/>
</dbReference>
<evidence type="ECO:0000256" key="2">
    <source>
        <dbReference type="ARBA" id="ARBA00010212"/>
    </source>
</evidence>
<feature type="transmembrane region" description="Helical" evidence="16">
    <location>
        <begin position="16"/>
        <end position="37"/>
    </location>
</feature>
<dbReference type="InterPro" id="IPR050291">
    <property type="entry name" value="CDF_Transporter"/>
</dbReference>
<feature type="domain" description="Cation efflux protein transmembrane" evidence="17">
    <location>
        <begin position="20"/>
        <end position="212"/>
    </location>
</feature>
<dbReference type="SUPFAM" id="SSF160240">
    <property type="entry name" value="Cation efflux protein cytoplasmic domain-like"/>
    <property type="match status" value="1"/>
</dbReference>
<evidence type="ECO:0000259" key="17">
    <source>
        <dbReference type="Pfam" id="PF01545"/>
    </source>
</evidence>
<feature type="transmembrane region" description="Helical" evidence="16">
    <location>
        <begin position="43"/>
        <end position="65"/>
    </location>
</feature>
<dbReference type="PANTHER" id="PTHR43840:SF41">
    <property type="entry name" value="CATION-EFFLUX PUMP FIEF"/>
    <property type="match status" value="1"/>
</dbReference>
<organism evidence="19 20">
    <name type="scientific">Terasakiella brassicae</name>
    <dbReference type="NCBI Taxonomy" id="1634917"/>
    <lineage>
        <taxon>Bacteria</taxon>
        <taxon>Pseudomonadati</taxon>
        <taxon>Pseudomonadota</taxon>
        <taxon>Alphaproteobacteria</taxon>
        <taxon>Rhodospirillales</taxon>
        <taxon>Terasakiellaceae</taxon>
        <taxon>Terasakiella</taxon>
    </lineage>
</organism>
<evidence type="ECO:0000256" key="5">
    <source>
        <dbReference type="ARBA" id="ARBA00022496"/>
    </source>
</evidence>
<dbReference type="InterPro" id="IPR027470">
    <property type="entry name" value="Cation_efflux_CTD"/>
</dbReference>
<keyword evidence="3" id="KW-0813">Transport</keyword>
<evidence type="ECO:0000313" key="20">
    <source>
        <dbReference type="Proteomes" id="UP000632498"/>
    </source>
</evidence>
<dbReference type="EMBL" id="BMHV01000007">
    <property type="protein sequence ID" value="GGF60495.1"/>
    <property type="molecule type" value="Genomic_DNA"/>
</dbReference>
<keyword evidence="5" id="KW-0408">Iron</keyword>
<dbReference type="InterPro" id="IPR027469">
    <property type="entry name" value="Cation_efflux_TMD_sf"/>
</dbReference>
<evidence type="ECO:0000313" key="19">
    <source>
        <dbReference type="EMBL" id="GGF60495.1"/>
    </source>
</evidence>
<proteinExistence type="inferred from homology"/>
<evidence type="ECO:0000256" key="15">
    <source>
        <dbReference type="ARBA" id="ARBA00072262"/>
    </source>
</evidence>
<comment type="subunit">
    <text evidence="13">Homodimer. The subunits are held together in a parallel orientation through zinc binding at the interface of the cytoplasmic domains.</text>
</comment>
<keyword evidence="5" id="KW-0410">Iron transport</keyword>